<keyword evidence="10" id="KW-0496">Mitochondrion</keyword>
<evidence type="ECO:0000259" key="15">
    <source>
        <dbReference type="Pfam" id="PF16026"/>
    </source>
</evidence>
<comment type="similarity">
    <text evidence="4">Belongs to the MIEAP family.</text>
</comment>
<dbReference type="STRING" id="244447.ENSCSEP00000031553"/>
<dbReference type="GeneID" id="103397811"/>
<evidence type="ECO:0000256" key="7">
    <source>
        <dbReference type="ARBA" id="ARBA00022787"/>
    </source>
</evidence>
<feature type="region of interest" description="Disordered" evidence="14">
    <location>
        <begin position="220"/>
        <end position="251"/>
    </location>
</feature>
<evidence type="ECO:0000256" key="6">
    <source>
        <dbReference type="ARBA" id="ARBA00022490"/>
    </source>
</evidence>
<feature type="compositionally biased region" description="Basic and acidic residues" evidence="14">
    <location>
        <begin position="483"/>
        <end position="493"/>
    </location>
</feature>
<evidence type="ECO:0000313" key="16">
    <source>
        <dbReference type="Ensembl" id="ENSCSEP00000031553.1"/>
    </source>
</evidence>
<dbReference type="GO" id="GO:0008289">
    <property type="term" value="F:lipid binding"/>
    <property type="evidence" value="ECO:0007669"/>
    <property type="project" value="UniProtKB-KW"/>
</dbReference>
<keyword evidence="7" id="KW-1000">Mitochondrion outer membrane</keyword>
<dbReference type="GO" id="GO:0035695">
    <property type="term" value="P:mitophagy by internal vacuole formation"/>
    <property type="evidence" value="ECO:0007669"/>
    <property type="project" value="TreeGrafter"/>
</dbReference>
<dbReference type="GO" id="GO:0005759">
    <property type="term" value="C:mitochondrial matrix"/>
    <property type="evidence" value="ECO:0007669"/>
    <property type="project" value="UniProtKB-SubCell"/>
</dbReference>
<evidence type="ECO:0000256" key="8">
    <source>
        <dbReference type="ARBA" id="ARBA00023054"/>
    </source>
</evidence>
<dbReference type="OrthoDB" id="5966837at2759"/>
<sequence length="493" mass="56190">MADSLRRLATTSSFTMLQEKLESWHQDYHVISCDQSLNRCCELIELTAKIQGQLFAILNLTSAEGGQYAGVDILKTRLLPWLGTSFSMTRPSVTDDTSLQLIQDSVEKDRKIRELSFSHGSEMHKMETQLSSTRLQLDSIRADLVDAQKELDETKSRSATTLLATEDEILQLKADLRAAHEQLEAYKRKLNAVDDYEHQVRLLREEVSYLSTEKAMLKERLARSRSPSPLPRLSRPPSPLRTESPTRAQLTNSSRHARLVSRFNDLYAVERVEAQSLLRRYIADFEMVQKIILIAVVESFKTAKLAYRQFKLRVRKTLSSTHFGPESLEDAAVDYIVRNLDLYDVQDSVNGVINAMNVNPRISFPPEVDFALISALIREMCRVAFAMQTLEPSLDLAFATDGELYNDNKYRRSYDSEFTAPLVLYHVWPALMEGNTVIVKGEAVTRRGALWSRSRSRSRSVSPVRSRSLSPTRKLQFNSKRSLSPERLKASHL</sequence>
<dbReference type="InParanoid" id="A0A3P8WVR1"/>
<comment type="subcellular location">
    <subcellularLocation>
        <location evidence="3">Cytoplasm</location>
    </subcellularLocation>
    <subcellularLocation>
        <location evidence="2">Mitochondrion matrix</location>
    </subcellularLocation>
    <subcellularLocation>
        <location evidence="1">Mitochondrion outer membrane</location>
    </subcellularLocation>
</comment>
<name>A0A3P8WVR1_CYNSE</name>
<evidence type="ECO:0000256" key="9">
    <source>
        <dbReference type="ARBA" id="ARBA00023121"/>
    </source>
</evidence>
<dbReference type="FunCoup" id="A0A3P8WVR1">
    <property type="interactions" value="731"/>
</dbReference>
<reference evidence="16" key="2">
    <citation type="submission" date="2025-08" db="UniProtKB">
        <authorList>
            <consortium name="Ensembl"/>
        </authorList>
    </citation>
    <scope>IDENTIFICATION</scope>
</reference>
<feature type="domain" description="Mitochondria-eating protein C-terminal" evidence="15">
    <location>
        <begin position="255"/>
        <end position="445"/>
    </location>
</feature>
<feature type="compositionally biased region" description="Polar residues" evidence="14">
    <location>
        <begin position="473"/>
        <end position="482"/>
    </location>
</feature>
<dbReference type="CTD" id="132671"/>
<accession>A0A3P8WVR1</accession>
<evidence type="ECO:0000256" key="13">
    <source>
        <dbReference type="SAM" id="Coils"/>
    </source>
</evidence>
<dbReference type="Ensembl" id="ENSCSET00000031963.1">
    <property type="protein sequence ID" value="ENSCSEP00000031553.1"/>
    <property type="gene ID" value="ENSCSEG00000020214.1"/>
</dbReference>
<dbReference type="GO" id="GO:0048545">
    <property type="term" value="P:response to steroid hormone"/>
    <property type="evidence" value="ECO:0007669"/>
    <property type="project" value="Ensembl"/>
</dbReference>
<dbReference type="OMA" id="DQNLNIC"/>
<evidence type="ECO:0000256" key="14">
    <source>
        <dbReference type="SAM" id="MobiDB-lite"/>
    </source>
</evidence>
<dbReference type="GeneTree" id="ENSGT00390000013532"/>
<dbReference type="GO" id="GO:0035694">
    <property type="term" value="P:mitochondrial protein catabolic process"/>
    <property type="evidence" value="ECO:0007669"/>
    <property type="project" value="InterPro"/>
</dbReference>
<feature type="compositionally biased region" description="Low complexity" evidence="14">
    <location>
        <begin position="462"/>
        <end position="471"/>
    </location>
</feature>
<evidence type="ECO:0000256" key="12">
    <source>
        <dbReference type="ARBA" id="ARBA00032687"/>
    </source>
</evidence>
<dbReference type="InterPro" id="IPR031981">
    <property type="entry name" value="MIEAP_C"/>
</dbReference>
<evidence type="ECO:0000256" key="10">
    <source>
        <dbReference type="ARBA" id="ARBA00023128"/>
    </source>
</evidence>
<keyword evidence="11" id="KW-0472">Membrane</keyword>
<feature type="region of interest" description="Disordered" evidence="14">
    <location>
        <begin position="462"/>
        <end position="493"/>
    </location>
</feature>
<evidence type="ECO:0000256" key="5">
    <source>
        <dbReference type="ARBA" id="ARBA00019863"/>
    </source>
</evidence>
<dbReference type="PANTHER" id="PTHR21771">
    <property type="entry name" value="MITOCHONDRIA-EATING PROTEIN-RELATED"/>
    <property type="match status" value="1"/>
</dbReference>
<dbReference type="RefSeq" id="XP_016895676.1">
    <property type="nucleotide sequence ID" value="XM_017040187.2"/>
</dbReference>
<dbReference type="Pfam" id="PF16026">
    <property type="entry name" value="MIEAP"/>
    <property type="match status" value="1"/>
</dbReference>
<proteinExistence type="inferred from homology"/>
<keyword evidence="6" id="KW-0963">Cytoplasm</keyword>
<organism evidence="16 17">
    <name type="scientific">Cynoglossus semilaevis</name>
    <name type="common">Tongue sole</name>
    <dbReference type="NCBI Taxonomy" id="244447"/>
    <lineage>
        <taxon>Eukaryota</taxon>
        <taxon>Metazoa</taxon>
        <taxon>Chordata</taxon>
        <taxon>Craniata</taxon>
        <taxon>Vertebrata</taxon>
        <taxon>Euteleostomi</taxon>
        <taxon>Actinopterygii</taxon>
        <taxon>Neopterygii</taxon>
        <taxon>Teleostei</taxon>
        <taxon>Neoteleostei</taxon>
        <taxon>Acanthomorphata</taxon>
        <taxon>Carangaria</taxon>
        <taxon>Pleuronectiformes</taxon>
        <taxon>Pleuronectoidei</taxon>
        <taxon>Cynoglossidae</taxon>
        <taxon>Cynoglossinae</taxon>
        <taxon>Cynoglossus</taxon>
    </lineage>
</organism>
<dbReference type="KEGG" id="csem:103397811"/>
<reference evidence="16 17" key="1">
    <citation type="journal article" date="2014" name="Nat. Genet.">
        <title>Whole-genome sequence of a flatfish provides insights into ZW sex chromosome evolution and adaptation to a benthic lifestyle.</title>
        <authorList>
            <person name="Chen S."/>
            <person name="Zhang G."/>
            <person name="Shao C."/>
            <person name="Huang Q."/>
            <person name="Liu G."/>
            <person name="Zhang P."/>
            <person name="Song W."/>
            <person name="An N."/>
            <person name="Chalopin D."/>
            <person name="Volff J.N."/>
            <person name="Hong Y."/>
            <person name="Li Q."/>
            <person name="Sha Z."/>
            <person name="Zhou H."/>
            <person name="Xie M."/>
            <person name="Yu Q."/>
            <person name="Liu Y."/>
            <person name="Xiang H."/>
            <person name="Wang N."/>
            <person name="Wu K."/>
            <person name="Yang C."/>
            <person name="Zhou Q."/>
            <person name="Liao X."/>
            <person name="Yang L."/>
            <person name="Hu Q."/>
            <person name="Zhang J."/>
            <person name="Meng L."/>
            <person name="Jin L."/>
            <person name="Tian Y."/>
            <person name="Lian J."/>
            <person name="Yang J."/>
            <person name="Miao G."/>
            <person name="Liu S."/>
            <person name="Liang Z."/>
            <person name="Yan F."/>
            <person name="Li Y."/>
            <person name="Sun B."/>
            <person name="Zhang H."/>
            <person name="Zhang J."/>
            <person name="Zhu Y."/>
            <person name="Du M."/>
            <person name="Zhao Y."/>
            <person name="Schartl M."/>
            <person name="Tang Q."/>
            <person name="Wang J."/>
        </authorList>
    </citation>
    <scope>NUCLEOTIDE SEQUENCE</scope>
</reference>
<dbReference type="Proteomes" id="UP000265120">
    <property type="component" value="Chromosome 2"/>
</dbReference>
<feature type="compositionally biased region" description="Pro residues" evidence="14">
    <location>
        <begin position="228"/>
        <end position="239"/>
    </location>
</feature>
<dbReference type="InterPro" id="IPR026169">
    <property type="entry name" value="MIEAP"/>
</dbReference>
<protein>
    <recommendedName>
        <fullName evidence="5">Mitochondria-eating protein</fullName>
    </recommendedName>
    <alternativeName>
        <fullName evidence="12">Spermatogenesis-associated protein 18</fullName>
    </alternativeName>
</protein>
<keyword evidence="17" id="KW-1185">Reference proteome</keyword>
<dbReference type="PANTHER" id="PTHR21771:SF0">
    <property type="entry name" value="MITOCHONDRIA-EATING PROTEIN"/>
    <property type="match status" value="1"/>
</dbReference>
<evidence type="ECO:0000256" key="3">
    <source>
        <dbReference type="ARBA" id="ARBA00004496"/>
    </source>
</evidence>
<keyword evidence="9" id="KW-0446">Lipid-binding</keyword>
<evidence type="ECO:0000313" key="17">
    <source>
        <dbReference type="Proteomes" id="UP000265120"/>
    </source>
</evidence>
<feature type="coiled-coil region" evidence="13">
    <location>
        <begin position="130"/>
        <end position="206"/>
    </location>
</feature>
<evidence type="ECO:0000256" key="11">
    <source>
        <dbReference type="ARBA" id="ARBA00023136"/>
    </source>
</evidence>
<dbReference type="GO" id="GO:0005741">
    <property type="term" value="C:mitochondrial outer membrane"/>
    <property type="evidence" value="ECO:0007669"/>
    <property type="project" value="UniProtKB-SubCell"/>
</dbReference>
<dbReference type="AlphaFoldDB" id="A0A3P8WVR1"/>
<evidence type="ECO:0000256" key="2">
    <source>
        <dbReference type="ARBA" id="ARBA00004305"/>
    </source>
</evidence>
<reference evidence="16" key="3">
    <citation type="submission" date="2025-09" db="UniProtKB">
        <authorList>
            <consortium name="Ensembl"/>
        </authorList>
    </citation>
    <scope>IDENTIFICATION</scope>
</reference>
<evidence type="ECO:0000256" key="4">
    <source>
        <dbReference type="ARBA" id="ARBA00008233"/>
    </source>
</evidence>
<evidence type="ECO:0000256" key="1">
    <source>
        <dbReference type="ARBA" id="ARBA00004294"/>
    </source>
</evidence>
<keyword evidence="8 13" id="KW-0175">Coiled coil</keyword>